<name>A0A7L9WNF6_9RHOB</name>
<accession>A0A7L9WNF6</accession>
<reference evidence="2 3" key="1">
    <citation type="submission" date="2019-10" db="EMBL/GenBank/DDBJ databases">
        <title>Pseudopuniceibacterium sp. HQ09 islated from Antarctica.</title>
        <authorList>
            <person name="Liao L."/>
            <person name="Su S."/>
            <person name="Chen B."/>
            <person name="Yu Y."/>
        </authorList>
    </citation>
    <scope>NUCLEOTIDE SEQUENCE [LARGE SCALE GENOMIC DNA]</scope>
    <source>
        <strain evidence="2 3">HQ09</strain>
    </source>
</reference>
<protein>
    <recommendedName>
        <fullName evidence="1">PilZ domain-containing protein</fullName>
    </recommendedName>
</protein>
<dbReference type="Proteomes" id="UP000594118">
    <property type="component" value="Chromosome"/>
</dbReference>
<dbReference type="KEGG" id="pshq:F3W81_07210"/>
<dbReference type="InterPro" id="IPR009875">
    <property type="entry name" value="PilZ_domain"/>
</dbReference>
<dbReference type="Pfam" id="PF07238">
    <property type="entry name" value="PilZ"/>
    <property type="match status" value="1"/>
</dbReference>
<dbReference type="Gene3D" id="2.40.10.220">
    <property type="entry name" value="predicted glycosyltransferase like domains"/>
    <property type="match status" value="1"/>
</dbReference>
<evidence type="ECO:0000313" key="3">
    <source>
        <dbReference type="Proteomes" id="UP000594118"/>
    </source>
</evidence>
<sequence>MSSKSTRLASALSNFGERRDMSFDLKIDAEIGRRRFSRYAFQHDCTLIVDDLSITGRIFDISLGGAGLMLPLVASSYGRLDQLKFRIEDVCSFGALVRWKADKKIGLQFDPVAHRSMALRDLLESLSDRDQADNREMTTVTSGFLPISS</sequence>
<dbReference type="AlphaFoldDB" id="A0A7L9WNF6"/>
<gene>
    <name evidence="2" type="ORF">F3W81_07210</name>
</gene>
<dbReference type="GO" id="GO:0035438">
    <property type="term" value="F:cyclic-di-GMP binding"/>
    <property type="evidence" value="ECO:0007669"/>
    <property type="project" value="InterPro"/>
</dbReference>
<evidence type="ECO:0000313" key="2">
    <source>
        <dbReference type="EMBL" id="QOL80620.1"/>
    </source>
</evidence>
<dbReference type="SUPFAM" id="SSF141371">
    <property type="entry name" value="PilZ domain-like"/>
    <property type="match status" value="1"/>
</dbReference>
<proteinExistence type="predicted"/>
<organism evidence="2 3">
    <name type="scientific">Pseudooceanicola spongiae</name>
    <dbReference type="NCBI Taxonomy" id="2613965"/>
    <lineage>
        <taxon>Bacteria</taxon>
        <taxon>Pseudomonadati</taxon>
        <taxon>Pseudomonadota</taxon>
        <taxon>Alphaproteobacteria</taxon>
        <taxon>Rhodobacterales</taxon>
        <taxon>Paracoccaceae</taxon>
        <taxon>Pseudooceanicola</taxon>
    </lineage>
</organism>
<evidence type="ECO:0000259" key="1">
    <source>
        <dbReference type="Pfam" id="PF07238"/>
    </source>
</evidence>
<feature type="domain" description="PilZ" evidence="1">
    <location>
        <begin position="33"/>
        <end position="118"/>
    </location>
</feature>
<dbReference type="EMBL" id="CP045201">
    <property type="protein sequence ID" value="QOL80620.1"/>
    <property type="molecule type" value="Genomic_DNA"/>
</dbReference>
<keyword evidence="3" id="KW-1185">Reference proteome</keyword>